<evidence type="ECO:0000313" key="3">
    <source>
        <dbReference type="EMBL" id="CAG5897754.1"/>
    </source>
</evidence>
<feature type="compositionally biased region" description="Polar residues" evidence="1">
    <location>
        <begin position="118"/>
        <end position="132"/>
    </location>
</feature>
<evidence type="ECO:0000256" key="1">
    <source>
        <dbReference type="SAM" id="MobiDB-lite"/>
    </source>
</evidence>
<proteinExistence type="predicted"/>
<feature type="region of interest" description="Disordered" evidence="1">
    <location>
        <begin position="311"/>
        <end position="330"/>
    </location>
</feature>
<comment type="caution">
    <text evidence="3">The sequence shown here is derived from an EMBL/GenBank/DDBJ whole genome shotgun (WGS) entry which is preliminary data.</text>
</comment>
<evidence type="ECO:0000313" key="4">
    <source>
        <dbReference type="Proteomes" id="UP000677803"/>
    </source>
</evidence>
<dbReference type="EMBL" id="CAJRST010008890">
    <property type="protein sequence ID" value="CAG5897754.1"/>
    <property type="molecule type" value="Genomic_DNA"/>
</dbReference>
<dbReference type="Proteomes" id="UP000677803">
    <property type="component" value="Unassembled WGS sequence"/>
</dbReference>
<gene>
    <name evidence="3" type="ORF">MMEN_LOCUS8792</name>
</gene>
<feature type="chain" id="PRO_5035809289" evidence="2">
    <location>
        <begin position="24"/>
        <end position="463"/>
    </location>
</feature>
<name>A0A8S4AXZ2_9TELE</name>
<feature type="compositionally biased region" description="Acidic residues" evidence="1">
    <location>
        <begin position="42"/>
        <end position="53"/>
    </location>
</feature>
<keyword evidence="4" id="KW-1185">Reference proteome</keyword>
<reference evidence="3" key="1">
    <citation type="submission" date="2021-05" db="EMBL/GenBank/DDBJ databases">
        <authorList>
            <person name="Tigano A."/>
        </authorList>
    </citation>
    <scope>NUCLEOTIDE SEQUENCE</scope>
</reference>
<keyword evidence="2" id="KW-0732">Signal</keyword>
<protein>
    <submittedName>
        <fullName evidence="3">(Atlantic silverside) hypothetical protein</fullName>
    </submittedName>
</protein>
<feature type="region of interest" description="Disordered" evidence="1">
    <location>
        <begin position="118"/>
        <end position="138"/>
    </location>
</feature>
<accession>A0A8S4AXZ2</accession>
<organism evidence="3 4">
    <name type="scientific">Menidia menidia</name>
    <name type="common">Atlantic silverside</name>
    <dbReference type="NCBI Taxonomy" id="238744"/>
    <lineage>
        <taxon>Eukaryota</taxon>
        <taxon>Metazoa</taxon>
        <taxon>Chordata</taxon>
        <taxon>Craniata</taxon>
        <taxon>Vertebrata</taxon>
        <taxon>Euteleostomi</taxon>
        <taxon>Actinopterygii</taxon>
        <taxon>Neopterygii</taxon>
        <taxon>Teleostei</taxon>
        <taxon>Neoteleostei</taxon>
        <taxon>Acanthomorphata</taxon>
        <taxon>Ovalentaria</taxon>
        <taxon>Atherinomorphae</taxon>
        <taxon>Atheriniformes</taxon>
        <taxon>Atherinopsidae</taxon>
        <taxon>Menidiinae</taxon>
        <taxon>Menidia</taxon>
    </lineage>
</organism>
<evidence type="ECO:0000256" key="2">
    <source>
        <dbReference type="SAM" id="SignalP"/>
    </source>
</evidence>
<feature type="region of interest" description="Disordered" evidence="1">
    <location>
        <begin position="42"/>
        <end position="74"/>
    </location>
</feature>
<sequence>MARGILLWVAWTCLLLDSSAVYSATTGKFRLSAATKNLESDVADDFGDQDNELSDDKPTTHVYPSSNKPPVVQPLNLIPTRQPLTNAQNTPDVEKILNAENRRWGSTQFEPITFPLSSGNQMEAPKPQSTPLVSSSSNSVSSNIATGYRPPQASTPLHLSAGGLESWYPGGNVDTDSILSSRFQMVNPGSSSTPPPAVQGFQSSRVVYPAPQASNAAEALGQGSPTEYVATLKPVYPYPSVNELPLASNAATSYSHSNEIGPYVSQPYSPARYSTVTAKPQNYPAGRFDQGNDIDAGSRVAYNFVPPKPAVQKPTVGARPQSPAAAGGYRQGYVSRPTAYASPQRKPTLQSSARFQSPTWMMMPPFTNMFGNEVLDLAQMGPQLPNWMTMQMASIPQGLAVPPKAYQPPSPEPRPKKFIFRSKNAYQHGRYSASKTTYVPNKKVKNVKASNGWVSVWKVVCKT</sequence>
<dbReference type="AlphaFoldDB" id="A0A8S4AXZ2"/>
<feature type="signal peptide" evidence="2">
    <location>
        <begin position="1"/>
        <end position="23"/>
    </location>
</feature>